<comment type="caution">
    <text evidence="4">The sequence shown here is derived from an EMBL/GenBank/DDBJ whole genome shotgun (WGS) entry which is preliminary data.</text>
</comment>
<keyword evidence="2" id="KW-0472">Membrane</keyword>
<keyword evidence="5" id="KW-1185">Reference proteome</keyword>
<proteinExistence type="predicted"/>
<evidence type="ECO:0000313" key="4">
    <source>
        <dbReference type="EMBL" id="GAA1692201.1"/>
    </source>
</evidence>
<evidence type="ECO:0000256" key="1">
    <source>
        <dbReference type="SAM" id="MobiDB-lite"/>
    </source>
</evidence>
<feature type="compositionally biased region" description="Basic residues" evidence="1">
    <location>
        <begin position="1"/>
        <end position="12"/>
    </location>
</feature>
<dbReference type="Proteomes" id="UP001499851">
    <property type="component" value="Unassembled WGS sequence"/>
</dbReference>
<dbReference type="PANTHER" id="PTHR19372">
    <property type="entry name" value="SULFITE REDUCTASE"/>
    <property type="match status" value="1"/>
</dbReference>
<evidence type="ECO:0000313" key="5">
    <source>
        <dbReference type="Proteomes" id="UP001499851"/>
    </source>
</evidence>
<dbReference type="Gene3D" id="3.90.420.10">
    <property type="entry name" value="Oxidoreductase, molybdopterin-binding domain"/>
    <property type="match status" value="1"/>
</dbReference>
<feature type="transmembrane region" description="Helical" evidence="2">
    <location>
        <begin position="144"/>
        <end position="165"/>
    </location>
</feature>
<dbReference type="EMBL" id="BAAAQF010000024">
    <property type="protein sequence ID" value="GAA1692201.1"/>
    <property type="molecule type" value="Genomic_DNA"/>
</dbReference>
<evidence type="ECO:0000256" key="2">
    <source>
        <dbReference type="SAM" id="Phobius"/>
    </source>
</evidence>
<dbReference type="Gene3D" id="2.60.40.650">
    <property type="match status" value="1"/>
</dbReference>
<dbReference type="PANTHER" id="PTHR19372:SF7">
    <property type="entry name" value="SULFITE OXIDASE, MITOCHONDRIAL"/>
    <property type="match status" value="1"/>
</dbReference>
<dbReference type="SUPFAM" id="SSF56524">
    <property type="entry name" value="Oxidoreductase molybdopterin-binding domain"/>
    <property type="match status" value="1"/>
</dbReference>
<dbReference type="InterPro" id="IPR014756">
    <property type="entry name" value="Ig_E-set"/>
</dbReference>
<keyword evidence="2" id="KW-0812">Transmembrane</keyword>
<accession>A0ABN2HS53</accession>
<organism evidence="4 5">
    <name type="scientific">Glycomyces endophyticus</name>
    <dbReference type="NCBI Taxonomy" id="480996"/>
    <lineage>
        <taxon>Bacteria</taxon>
        <taxon>Bacillati</taxon>
        <taxon>Actinomycetota</taxon>
        <taxon>Actinomycetes</taxon>
        <taxon>Glycomycetales</taxon>
        <taxon>Glycomycetaceae</taxon>
        <taxon>Glycomyces</taxon>
    </lineage>
</organism>
<dbReference type="Pfam" id="PF00174">
    <property type="entry name" value="Oxidored_molyb"/>
    <property type="match status" value="1"/>
</dbReference>
<name>A0ABN2HS53_9ACTN</name>
<dbReference type="SUPFAM" id="SSF81296">
    <property type="entry name" value="E set domains"/>
    <property type="match status" value="1"/>
</dbReference>
<gene>
    <name evidence="4" type="ORF">GCM10009830_44970</name>
</gene>
<sequence length="529" mass="55219">MFHARSRKKSKKIPAPTHPRAPRPRIKGMRPTIAAASAGIACAAVAVATAQLAAAAVAPGSAPIAAIGAAVVDAVPEPVKEFAIRTFGANDKLVLLAGIGAALAVLAAATGVVARRRLWVGYAVLALLGGAGAAAALTRPAASPWWALPSLAGAACGAVVLALLLRGRPDREAEGRAVPGRAVDRRGVLIALAGAGIAGAAGWRLGGTGDLEAARSAVDLPEPASVGPAGTGLDVDGLTPYLTPNADFYRVDTALVLPRVLPEDYRLRVFGRVANPMELTFQDLLDRDLVEREITISCVSNEVGGTLAGNARWLGVSLAELLAEAGPEPGADQVVSRSADGWTAGTPTAVCTDGRDALIAVGMNGEPLPLEHGFPVRMIVPGLYGYVSATKWLTEIELSSFADFDAYWVRRDWAAEAPIKTFSRIDTPKPLKTVPAGPTAVAGVAWAQQRGIARVEVRVDEGPWNDADLAPVIGNDTWRQWQWTWEAEPGRRKLEVRATAGDGEVQTGERVTPFPDGATGWHSVVLNAE</sequence>
<reference evidence="4 5" key="1">
    <citation type="journal article" date="2019" name="Int. J. Syst. Evol. Microbiol.">
        <title>The Global Catalogue of Microorganisms (GCM) 10K type strain sequencing project: providing services to taxonomists for standard genome sequencing and annotation.</title>
        <authorList>
            <consortium name="The Broad Institute Genomics Platform"/>
            <consortium name="The Broad Institute Genome Sequencing Center for Infectious Disease"/>
            <person name="Wu L."/>
            <person name="Ma J."/>
        </authorList>
    </citation>
    <scope>NUCLEOTIDE SEQUENCE [LARGE SCALE GENOMIC DNA]</scope>
    <source>
        <strain evidence="4 5">JCM 16001</strain>
    </source>
</reference>
<keyword evidence="2" id="KW-1133">Transmembrane helix</keyword>
<protein>
    <submittedName>
        <fullName evidence="4">Sulfite oxidase</fullName>
    </submittedName>
</protein>
<feature type="transmembrane region" description="Helical" evidence="2">
    <location>
        <begin position="93"/>
        <end position="112"/>
    </location>
</feature>
<dbReference type="InterPro" id="IPR036374">
    <property type="entry name" value="OxRdtase_Mopterin-bd_sf"/>
</dbReference>
<feature type="transmembrane region" description="Helical" evidence="2">
    <location>
        <begin position="119"/>
        <end position="138"/>
    </location>
</feature>
<feature type="region of interest" description="Disordered" evidence="1">
    <location>
        <begin position="1"/>
        <end position="26"/>
    </location>
</feature>
<dbReference type="InterPro" id="IPR000572">
    <property type="entry name" value="OxRdtase_Mopterin-bd_dom"/>
</dbReference>
<feature type="domain" description="Oxidoreductase molybdopterin-binding" evidence="3">
    <location>
        <begin position="257"/>
        <end position="408"/>
    </location>
</feature>
<feature type="transmembrane region" description="Helical" evidence="2">
    <location>
        <begin position="186"/>
        <end position="206"/>
    </location>
</feature>
<evidence type="ECO:0000259" key="3">
    <source>
        <dbReference type="Pfam" id="PF00174"/>
    </source>
</evidence>